<gene>
    <name evidence="1" type="ORF">jaqu_12990</name>
</gene>
<dbReference type="OrthoDB" id="7540582at2"/>
<evidence type="ECO:0008006" key="3">
    <source>
        <dbReference type="Google" id="ProtNLM"/>
    </source>
</evidence>
<evidence type="ECO:0000313" key="2">
    <source>
        <dbReference type="Proteomes" id="UP000032232"/>
    </source>
</evidence>
<sequence>MTVFLHIGLHKTGSTGLQRFFAREEAALAAAGIRFPKAGRAKVREQIIHSNLGWEYLGHDSFDPALGTLKDMEAEIAADPGADWILSNEGFSRIKDTAEFLSQRSIGPVEIVAFSRERASLAPSLYTEQLKMRLAKTFCEWIADAAETGPRRLVGIDLLDQDVLVNCWRETGVPVHEIPLADLAGADVTKAFFAAIGRSPPGVTLSAPMANVRISTAEAAAMCGLNAGLRLLDERPDVANYKTLSSKLRTAIRRDDALPSEPFVLTASERSALGVPSAGAPDERDATLSEPLHAHVLKAIAASPFDPDPSRLSTRVERRIAAFLGGK</sequence>
<dbReference type="STRING" id="935700.jaqu_12990"/>
<evidence type="ECO:0000313" key="1">
    <source>
        <dbReference type="EMBL" id="KIT16804.1"/>
    </source>
</evidence>
<dbReference type="AlphaFoldDB" id="A0A0D1EGS2"/>
<protein>
    <recommendedName>
        <fullName evidence="3">Sulfotransferase family protein</fullName>
    </recommendedName>
</protein>
<accession>A0A0D1EGS2</accession>
<reference evidence="1 2" key="1">
    <citation type="submission" date="2015-02" db="EMBL/GenBank/DDBJ databases">
        <title>Genome Sequence of Jannaschia aquimarina DSM28248, a member of the Roseobacter clade.</title>
        <authorList>
            <person name="Voget S."/>
            <person name="Daniel R."/>
        </authorList>
    </citation>
    <scope>NUCLEOTIDE SEQUENCE [LARGE SCALE GENOMIC DNA]</scope>
    <source>
        <strain evidence="1 2">GSW-M26</strain>
    </source>
</reference>
<comment type="caution">
    <text evidence="1">The sequence shown here is derived from an EMBL/GenBank/DDBJ whole genome shotgun (WGS) entry which is preliminary data.</text>
</comment>
<name>A0A0D1EGS2_9RHOB</name>
<dbReference type="RefSeq" id="WP_043918145.1">
    <property type="nucleotide sequence ID" value="NZ_FZPF01000006.1"/>
</dbReference>
<proteinExistence type="predicted"/>
<dbReference type="Proteomes" id="UP000032232">
    <property type="component" value="Unassembled WGS sequence"/>
</dbReference>
<organism evidence="1 2">
    <name type="scientific">Jannaschia aquimarina</name>
    <dbReference type="NCBI Taxonomy" id="935700"/>
    <lineage>
        <taxon>Bacteria</taxon>
        <taxon>Pseudomonadati</taxon>
        <taxon>Pseudomonadota</taxon>
        <taxon>Alphaproteobacteria</taxon>
        <taxon>Rhodobacterales</taxon>
        <taxon>Roseobacteraceae</taxon>
        <taxon>Jannaschia</taxon>
    </lineage>
</organism>
<keyword evidence="2" id="KW-1185">Reference proteome</keyword>
<dbReference type="PATRIC" id="fig|935700.4.peg.1354"/>
<dbReference type="EMBL" id="JYFE01000025">
    <property type="protein sequence ID" value="KIT16804.1"/>
    <property type="molecule type" value="Genomic_DNA"/>
</dbReference>